<dbReference type="InterPro" id="IPR043957">
    <property type="entry name" value="Vanin_C"/>
</dbReference>
<organism evidence="3 4">
    <name type="scientific">Myodes glareolus</name>
    <name type="common">Bank vole</name>
    <name type="synonym">Clethrionomys glareolus</name>
    <dbReference type="NCBI Taxonomy" id="447135"/>
    <lineage>
        <taxon>Eukaryota</taxon>
        <taxon>Metazoa</taxon>
        <taxon>Chordata</taxon>
        <taxon>Craniata</taxon>
        <taxon>Vertebrata</taxon>
        <taxon>Euteleostomi</taxon>
        <taxon>Mammalia</taxon>
        <taxon>Eutheria</taxon>
        <taxon>Euarchontoglires</taxon>
        <taxon>Glires</taxon>
        <taxon>Rodentia</taxon>
        <taxon>Myomorpha</taxon>
        <taxon>Muroidea</taxon>
        <taxon>Cricetidae</taxon>
        <taxon>Arvicolinae</taxon>
        <taxon>Myodes</taxon>
    </lineage>
</organism>
<name>A0AAW0K7T0_MYOGA</name>
<comment type="caution">
    <text evidence="3">The sequence shown here is derived from an EMBL/GenBank/DDBJ whole genome shotgun (WGS) entry which is preliminary data.</text>
</comment>
<protein>
    <recommendedName>
        <fullName evidence="2">Vanin C-terminal domain-containing protein</fullName>
    </recommendedName>
</protein>
<keyword evidence="1" id="KW-0378">Hydrolase</keyword>
<accession>A0AAW0K7T0</accession>
<gene>
    <name evidence="3" type="ORF">U0070_017920</name>
</gene>
<reference evidence="3 4" key="1">
    <citation type="journal article" date="2023" name="bioRxiv">
        <title>Conserved and derived expression patterns and positive selection on dental genes reveal complex evolutionary context of ever-growing rodent molars.</title>
        <authorList>
            <person name="Calamari Z.T."/>
            <person name="Song A."/>
            <person name="Cohen E."/>
            <person name="Akter M."/>
            <person name="Roy R.D."/>
            <person name="Hallikas O."/>
            <person name="Christensen M.M."/>
            <person name="Li P."/>
            <person name="Marangoni P."/>
            <person name="Jernvall J."/>
            <person name="Klein O.D."/>
        </authorList>
    </citation>
    <scope>NUCLEOTIDE SEQUENCE [LARGE SCALE GENOMIC DNA]</scope>
    <source>
        <strain evidence="3">V071</strain>
    </source>
</reference>
<dbReference type="GO" id="GO:0015939">
    <property type="term" value="P:pantothenate metabolic process"/>
    <property type="evidence" value="ECO:0007669"/>
    <property type="project" value="TreeGrafter"/>
</dbReference>
<dbReference type="Proteomes" id="UP001488838">
    <property type="component" value="Unassembled WGS sequence"/>
</dbReference>
<dbReference type="Pfam" id="PF19018">
    <property type="entry name" value="Vanin_C"/>
    <property type="match status" value="1"/>
</dbReference>
<evidence type="ECO:0000313" key="4">
    <source>
        <dbReference type="Proteomes" id="UP001488838"/>
    </source>
</evidence>
<dbReference type="PANTHER" id="PTHR10609">
    <property type="entry name" value="BIOTINIDASE-RELATED"/>
    <property type="match status" value="1"/>
</dbReference>
<sequence length="170" mass="19081">MLTPGSAIYSPEAGCLYHYDMETESGLLLLPELKSRPRQPSSPAEADWDAYTRSIQPFSSEQADFPGMIYFDEFSFTQLLGSTGNYTVCQKDLCCLLTYKTSENRMDEAYVLGVFDGPHTVEGQYYLQVTRDGRLRSRGGAPLPVLMMALYGRVFEKDPPRLGQVPGKIR</sequence>
<dbReference type="GO" id="GO:0017159">
    <property type="term" value="F:pantetheine hydrolase activity"/>
    <property type="evidence" value="ECO:0007669"/>
    <property type="project" value="TreeGrafter"/>
</dbReference>
<dbReference type="InterPro" id="IPR040154">
    <property type="entry name" value="Biotinidase/VNN"/>
</dbReference>
<keyword evidence="4" id="KW-1185">Reference proteome</keyword>
<evidence type="ECO:0000256" key="1">
    <source>
        <dbReference type="ARBA" id="ARBA00022801"/>
    </source>
</evidence>
<feature type="domain" description="Vanin C-terminal" evidence="2">
    <location>
        <begin position="68"/>
        <end position="128"/>
    </location>
</feature>
<evidence type="ECO:0000259" key="2">
    <source>
        <dbReference type="Pfam" id="PF19018"/>
    </source>
</evidence>
<proteinExistence type="predicted"/>
<dbReference type="EMBL" id="JBBHLL010000002">
    <property type="protein sequence ID" value="KAK7835384.1"/>
    <property type="molecule type" value="Genomic_DNA"/>
</dbReference>
<dbReference type="PANTHER" id="PTHR10609:SF4">
    <property type="entry name" value="VASCULAR NON-INFLAMMATORY MOLECULE 3"/>
    <property type="match status" value="1"/>
</dbReference>
<evidence type="ECO:0000313" key="3">
    <source>
        <dbReference type="EMBL" id="KAK7835384.1"/>
    </source>
</evidence>
<dbReference type="AlphaFoldDB" id="A0AAW0K7T0"/>